<dbReference type="InterPro" id="IPR035994">
    <property type="entry name" value="Nucleoside_phosphorylase_sf"/>
</dbReference>
<dbReference type="InterPro" id="IPR010049">
    <property type="entry name" value="MTA_SAH_Nsdase"/>
</dbReference>
<dbReference type="Gene3D" id="3.40.50.1580">
    <property type="entry name" value="Nucleoside phosphorylase domain"/>
    <property type="match status" value="1"/>
</dbReference>
<dbReference type="HOGENOM" id="CLU_031248_2_0_12"/>
<dbReference type="AlphaFoldDB" id="G0GBT5"/>
<dbReference type="GO" id="GO:0008782">
    <property type="term" value="F:adenosylhomocysteine nucleosidase activity"/>
    <property type="evidence" value="ECO:0007669"/>
    <property type="project" value="UniProtKB-EC"/>
</dbReference>
<evidence type="ECO:0000256" key="5">
    <source>
        <dbReference type="ARBA" id="ARBA00023167"/>
    </source>
</evidence>
<feature type="domain" description="Nucleoside phosphorylase" evidence="6">
    <location>
        <begin position="3"/>
        <end position="222"/>
    </location>
</feature>
<dbReference type="STRING" id="869211.Spith_0889"/>
<protein>
    <recommendedName>
        <fullName evidence="2">adenosylhomocysteine nucleosidase</fullName>
        <ecNumber evidence="2">3.2.2.9</ecNumber>
    </recommendedName>
</protein>
<proteinExistence type="predicted"/>
<evidence type="ECO:0000256" key="4">
    <source>
        <dbReference type="ARBA" id="ARBA00022801"/>
    </source>
</evidence>
<dbReference type="PANTHER" id="PTHR46832:SF1">
    <property type="entry name" value="5'-METHYLTHIOADENOSINE_S-ADENOSYLHOMOCYSTEINE NUCLEOSIDASE"/>
    <property type="match status" value="1"/>
</dbReference>
<evidence type="ECO:0000256" key="3">
    <source>
        <dbReference type="ARBA" id="ARBA00022605"/>
    </source>
</evidence>
<keyword evidence="8" id="KW-1185">Reference proteome</keyword>
<gene>
    <name evidence="7" type="ordered locus">Spith_0889</name>
</gene>
<dbReference type="KEGG" id="stq:Spith_0889"/>
<dbReference type="UniPathway" id="UPA00904">
    <property type="reaction ID" value="UER00871"/>
</dbReference>
<name>G0GBT5_WINT7</name>
<keyword evidence="5" id="KW-0486">Methionine biosynthesis</keyword>
<dbReference type="GO" id="GO:0008930">
    <property type="term" value="F:methylthioadenosine nucleosidase activity"/>
    <property type="evidence" value="ECO:0007669"/>
    <property type="project" value="InterPro"/>
</dbReference>
<organism evidence="7 8">
    <name type="scientific">Winmispira thermophila (strain ATCC 700085 / DSM 6578 / Z-1203)</name>
    <name type="common">Spirochaeta thermophila</name>
    <dbReference type="NCBI Taxonomy" id="869211"/>
    <lineage>
        <taxon>Bacteria</taxon>
        <taxon>Pseudomonadati</taxon>
        <taxon>Spirochaetota</taxon>
        <taxon>Spirochaetia</taxon>
        <taxon>Winmispirales</taxon>
        <taxon>Winmispiraceae</taxon>
        <taxon>Winmispira</taxon>
    </lineage>
</organism>
<dbReference type="InterPro" id="IPR000845">
    <property type="entry name" value="Nucleoside_phosphorylase_d"/>
</dbReference>
<dbReference type="EMBL" id="CP002903">
    <property type="protein sequence ID" value="AEJ61163.1"/>
    <property type="molecule type" value="Genomic_DNA"/>
</dbReference>
<dbReference type="GO" id="GO:0019284">
    <property type="term" value="P:L-methionine salvage from S-adenosylmethionine"/>
    <property type="evidence" value="ECO:0007669"/>
    <property type="project" value="TreeGrafter"/>
</dbReference>
<dbReference type="NCBIfam" id="NF004079">
    <property type="entry name" value="PRK05584.1"/>
    <property type="match status" value="1"/>
</dbReference>
<dbReference type="SUPFAM" id="SSF53167">
    <property type="entry name" value="Purine and uridine phosphorylases"/>
    <property type="match status" value="1"/>
</dbReference>
<evidence type="ECO:0000256" key="1">
    <source>
        <dbReference type="ARBA" id="ARBA00004945"/>
    </source>
</evidence>
<dbReference type="CDD" id="cd09008">
    <property type="entry name" value="MTAN"/>
    <property type="match status" value="1"/>
</dbReference>
<evidence type="ECO:0000313" key="7">
    <source>
        <dbReference type="EMBL" id="AEJ61163.1"/>
    </source>
</evidence>
<dbReference type="Proteomes" id="UP000007254">
    <property type="component" value="Chromosome"/>
</dbReference>
<dbReference type="GO" id="GO:0005829">
    <property type="term" value="C:cytosol"/>
    <property type="evidence" value="ECO:0007669"/>
    <property type="project" value="TreeGrafter"/>
</dbReference>
<reference evidence="7 8" key="1">
    <citation type="submission" date="2011-06" db="EMBL/GenBank/DDBJ databases">
        <title>The complete genome of Spirochaeta thermophila DSM 6578.</title>
        <authorList>
            <consortium name="US DOE Joint Genome Institute (JGI-PGF)"/>
            <person name="Lucas S."/>
            <person name="Lapidus A."/>
            <person name="Bruce D."/>
            <person name="Goodwin L."/>
            <person name="Pitluck S."/>
            <person name="Peters L."/>
            <person name="Kyrpides N."/>
            <person name="Mavromatis K."/>
            <person name="Ivanova N."/>
            <person name="Mikailova N."/>
            <person name="Pagani I."/>
            <person name="Chertkov O."/>
            <person name="Detter J.C."/>
            <person name="Tapia R."/>
            <person name="Han C."/>
            <person name="Land M."/>
            <person name="Hauser L."/>
            <person name="Markowitz V."/>
            <person name="Cheng J.-F."/>
            <person name="Hugenholtz P."/>
            <person name="Woyke T."/>
            <person name="Wu D."/>
            <person name="Spring S."/>
            <person name="Merkhoffer B."/>
            <person name="Schneider S."/>
            <person name="Klenk H.-P."/>
            <person name="Eisen J.A."/>
        </authorList>
    </citation>
    <scope>NUCLEOTIDE SEQUENCE [LARGE SCALE GENOMIC DNA]</scope>
    <source>
        <strain evidence="8">ATCC 700085 / DSM 6578 / Z-1203</strain>
    </source>
</reference>
<dbReference type="OrthoDB" id="9792278at2"/>
<evidence type="ECO:0000256" key="2">
    <source>
        <dbReference type="ARBA" id="ARBA00011974"/>
    </source>
</evidence>
<dbReference type="Pfam" id="PF01048">
    <property type="entry name" value="PNP_UDP_1"/>
    <property type="match status" value="1"/>
</dbReference>
<dbReference type="GO" id="GO:0009164">
    <property type="term" value="P:nucleoside catabolic process"/>
    <property type="evidence" value="ECO:0007669"/>
    <property type="project" value="InterPro"/>
</dbReference>
<evidence type="ECO:0000313" key="8">
    <source>
        <dbReference type="Proteomes" id="UP000007254"/>
    </source>
</evidence>
<keyword evidence="3" id="KW-0028">Amino-acid biosynthesis</keyword>
<dbReference type="GO" id="GO:0019509">
    <property type="term" value="P:L-methionine salvage from methylthioadenosine"/>
    <property type="evidence" value="ECO:0007669"/>
    <property type="project" value="UniProtKB-UniPathway"/>
</dbReference>
<sequence length="234" mass="25657">MYLVLGAMNEEIAAYRDVFHVISEEDWNGFPIYRMRYRSLDLVVAKSGVGKVLAAMVCQHLLEVYTPQAVIFTGIGGALNPSYDIGDLVVSRDCMQHDLDATALGIPRGKVPFTPYHVLEADPCLRAFMQGFTPSWGRVWEGRVLTGDQFVAGAQRGRMAYLIEELGGDVVEMEGASVGLVCTVNRTPFLLLRIISDRADGNAPSDFAAFLGRASSHLAEALVFLLDRLGERGE</sequence>
<comment type="pathway">
    <text evidence="1">Amino-acid biosynthesis; L-methionine biosynthesis via salvage pathway; S-methyl-5-thio-alpha-D-ribose 1-phosphate from S-methyl-5'-thioadenosine (hydrolase route): step 1/2.</text>
</comment>
<keyword evidence="4" id="KW-0378">Hydrolase</keyword>
<dbReference type="EC" id="3.2.2.9" evidence="2"/>
<dbReference type="NCBIfam" id="TIGR01704">
    <property type="entry name" value="MTA_SAH-Nsdase"/>
    <property type="match status" value="1"/>
</dbReference>
<accession>G0GBT5</accession>
<dbReference type="PANTHER" id="PTHR46832">
    <property type="entry name" value="5'-METHYLTHIOADENOSINE/S-ADENOSYLHOMOCYSTEINE NUCLEOSIDASE"/>
    <property type="match status" value="1"/>
</dbReference>
<evidence type="ECO:0000259" key="6">
    <source>
        <dbReference type="Pfam" id="PF01048"/>
    </source>
</evidence>
<dbReference type="RefSeq" id="WP_014624537.1">
    <property type="nucleotide sequence ID" value="NC_017583.1"/>
</dbReference>